<comment type="similarity">
    <text evidence="1">Belongs to the SCO1/2 family.</text>
</comment>
<dbReference type="Proteomes" id="UP000562982">
    <property type="component" value="Unassembled WGS sequence"/>
</dbReference>
<keyword evidence="2 3" id="KW-0186">Copper</keyword>
<dbReference type="PANTHER" id="PTHR12151">
    <property type="entry name" value="ELECTRON TRANSPORT PROTIN SCO1/SENC FAMILY MEMBER"/>
    <property type="match status" value="1"/>
</dbReference>
<reference evidence="6 9" key="2">
    <citation type="submission" date="2020-04" db="EMBL/GenBank/DDBJ databases">
        <title>Description of novel Gluconacetobacter.</title>
        <authorList>
            <person name="Sombolestani A."/>
        </authorList>
    </citation>
    <scope>NUCLEOTIDE SEQUENCE [LARGE SCALE GENOMIC DNA]</scope>
    <source>
        <strain evidence="6 9">LMG 1382</strain>
    </source>
</reference>
<dbReference type="Gene3D" id="3.40.30.10">
    <property type="entry name" value="Glutaredoxin"/>
    <property type="match status" value="1"/>
</dbReference>
<evidence type="ECO:0000313" key="8">
    <source>
        <dbReference type="Proteomes" id="UP000254958"/>
    </source>
</evidence>
<dbReference type="Pfam" id="PF02630">
    <property type="entry name" value="SCO1-SenC"/>
    <property type="match status" value="1"/>
</dbReference>
<evidence type="ECO:0000313" key="9">
    <source>
        <dbReference type="Proteomes" id="UP000562982"/>
    </source>
</evidence>
<dbReference type="CDD" id="cd02968">
    <property type="entry name" value="SCO"/>
    <property type="match status" value="1"/>
</dbReference>
<name>A0A370GAK9_GLULI</name>
<feature type="binding site" evidence="3">
    <location>
        <position position="84"/>
    </location>
    <ligand>
        <name>Cu cation</name>
        <dbReference type="ChEBI" id="CHEBI:23378"/>
    </ligand>
</feature>
<sequence>MTALAPPLRQSLRRAACTVAAIVALLALYAGWSGGFSLFGSPVPPVPAPSLALQNDQGHPFDPATLHGRATLVYFGYVRCPDVCPTVLAALEQVFARLGPDAARTGVLFVTLDPAHDTPAVLHAYLSHFQPAPTGLTGRPAELAATARAWGIGWTGTDGHINHNSVLTLVGPDGQMRARYGMTQLNAPESMAADIRAVLSR</sequence>
<dbReference type="SUPFAM" id="SSF52833">
    <property type="entry name" value="Thioredoxin-like"/>
    <property type="match status" value="1"/>
</dbReference>
<keyword evidence="8" id="KW-1185">Reference proteome</keyword>
<feature type="disulfide bond" description="Redox-active" evidence="4">
    <location>
        <begin position="80"/>
        <end position="84"/>
    </location>
</feature>
<dbReference type="OrthoDB" id="9790194at2"/>
<keyword evidence="4" id="KW-1015">Disulfide bond</keyword>
<gene>
    <name evidence="7" type="ORF">C7453_102294</name>
    <name evidence="6" type="ORF">HLH32_04740</name>
</gene>
<comment type="caution">
    <text evidence="7">The sequence shown here is derived from an EMBL/GenBank/DDBJ whole genome shotgun (WGS) entry which is preliminary data.</text>
</comment>
<dbReference type="PROSITE" id="PS51352">
    <property type="entry name" value="THIOREDOXIN_2"/>
    <property type="match status" value="1"/>
</dbReference>
<evidence type="ECO:0000256" key="3">
    <source>
        <dbReference type="PIRSR" id="PIRSR603782-1"/>
    </source>
</evidence>
<dbReference type="AlphaFoldDB" id="A0A370GAK9"/>
<dbReference type="EMBL" id="QQAW01000002">
    <property type="protein sequence ID" value="RDI39504.1"/>
    <property type="molecule type" value="Genomic_DNA"/>
</dbReference>
<organism evidence="7 8">
    <name type="scientific">Gluconacetobacter liquefaciens</name>
    <name type="common">Acetobacter liquefaciens</name>
    <dbReference type="NCBI Taxonomy" id="89584"/>
    <lineage>
        <taxon>Bacteria</taxon>
        <taxon>Pseudomonadati</taxon>
        <taxon>Pseudomonadota</taxon>
        <taxon>Alphaproteobacteria</taxon>
        <taxon>Acetobacterales</taxon>
        <taxon>Acetobacteraceae</taxon>
        <taxon>Gluconacetobacter</taxon>
    </lineage>
</organism>
<dbReference type="InterPro" id="IPR036249">
    <property type="entry name" value="Thioredoxin-like_sf"/>
</dbReference>
<feature type="binding site" evidence="3">
    <location>
        <position position="163"/>
    </location>
    <ligand>
        <name>Cu cation</name>
        <dbReference type="ChEBI" id="CHEBI:23378"/>
    </ligand>
</feature>
<dbReference type="Proteomes" id="UP000254958">
    <property type="component" value="Unassembled WGS sequence"/>
</dbReference>
<dbReference type="InterPro" id="IPR003782">
    <property type="entry name" value="SCO1/SenC"/>
</dbReference>
<keyword evidence="3" id="KW-0479">Metal-binding</keyword>
<evidence type="ECO:0000313" key="7">
    <source>
        <dbReference type="EMBL" id="RDI39504.1"/>
    </source>
</evidence>
<reference evidence="7 8" key="1">
    <citation type="submission" date="2018-07" db="EMBL/GenBank/DDBJ databases">
        <title>Genomic Encyclopedia of Type Strains, Phase IV (KMG-IV): sequencing the most valuable type-strain genomes for metagenomic binning, comparative biology and taxonomic classification.</title>
        <authorList>
            <person name="Goeker M."/>
        </authorList>
    </citation>
    <scope>NUCLEOTIDE SEQUENCE [LARGE SCALE GENOMIC DNA]</scope>
    <source>
        <strain evidence="7 8">DSM 5603</strain>
    </source>
</reference>
<evidence type="ECO:0000259" key="5">
    <source>
        <dbReference type="PROSITE" id="PS51352"/>
    </source>
</evidence>
<evidence type="ECO:0000256" key="1">
    <source>
        <dbReference type="ARBA" id="ARBA00010996"/>
    </source>
</evidence>
<evidence type="ECO:0000256" key="4">
    <source>
        <dbReference type="PIRSR" id="PIRSR603782-2"/>
    </source>
</evidence>
<feature type="domain" description="Thioredoxin" evidence="5">
    <location>
        <begin position="42"/>
        <end position="200"/>
    </location>
</feature>
<proteinExistence type="inferred from homology"/>
<dbReference type="EMBL" id="JABEQI010000002">
    <property type="protein sequence ID" value="MBB2185697.1"/>
    <property type="molecule type" value="Genomic_DNA"/>
</dbReference>
<dbReference type="RefSeq" id="WP_114726370.1">
    <property type="nucleotide sequence ID" value="NZ_BJMI01000001.1"/>
</dbReference>
<dbReference type="InterPro" id="IPR013766">
    <property type="entry name" value="Thioredoxin_domain"/>
</dbReference>
<protein>
    <submittedName>
        <fullName evidence="7">Protein SCO1/2</fullName>
    </submittedName>
    <submittedName>
        <fullName evidence="6">SCO family protein</fullName>
    </submittedName>
</protein>
<dbReference type="GO" id="GO:0046872">
    <property type="term" value="F:metal ion binding"/>
    <property type="evidence" value="ECO:0007669"/>
    <property type="project" value="UniProtKB-KW"/>
</dbReference>
<evidence type="ECO:0000256" key="2">
    <source>
        <dbReference type="ARBA" id="ARBA00023008"/>
    </source>
</evidence>
<dbReference type="PANTHER" id="PTHR12151:SF25">
    <property type="entry name" value="LINALOOL DEHYDRATASE_ISOMERASE DOMAIN-CONTAINING PROTEIN"/>
    <property type="match status" value="1"/>
</dbReference>
<accession>A0A370GAK9</accession>
<evidence type="ECO:0000313" key="6">
    <source>
        <dbReference type="EMBL" id="MBB2185697.1"/>
    </source>
</evidence>
<feature type="binding site" evidence="3">
    <location>
        <position position="80"/>
    </location>
    <ligand>
        <name>Cu cation</name>
        <dbReference type="ChEBI" id="CHEBI:23378"/>
    </ligand>
</feature>